<organism evidence="2 3">
    <name type="scientific">Propionispira arboris</name>
    <dbReference type="NCBI Taxonomy" id="84035"/>
    <lineage>
        <taxon>Bacteria</taxon>
        <taxon>Bacillati</taxon>
        <taxon>Bacillota</taxon>
        <taxon>Negativicutes</taxon>
        <taxon>Selenomonadales</taxon>
        <taxon>Selenomonadaceae</taxon>
        <taxon>Propionispira</taxon>
    </lineage>
</organism>
<proteinExistence type="predicted"/>
<feature type="domain" description="ASCH" evidence="1">
    <location>
        <begin position="10"/>
        <end position="112"/>
    </location>
</feature>
<sequence length="115" mass="13403">MMSLNFQAQKHEKLLIARQKNCTVRLGDVRKHYPESSIVWITTGAKLETKHKLFTAFIDKTQVKTMADLTSNDLGHQNPEINSREELIADFERIYKKRITMDDTVTVIYFSEVNE</sequence>
<dbReference type="Proteomes" id="UP000199662">
    <property type="component" value="Unassembled WGS sequence"/>
</dbReference>
<reference evidence="2 3" key="1">
    <citation type="submission" date="2016-10" db="EMBL/GenBank/DDBJ databases">
        <authorList>
            <person name="de Groot N.N."/>
        </authorList>
    </citation>
    <scope>NUCLEOTIDE SEQUENCE [LARGE SCALE GENOMIC DNA]</scope>
    <source>
        <strain evidence="2 3">DSM 2179</strain>
    </source>
</reference>
<name>A0A1H6XCB5_9FIRM</name>
<dbReference type="STRING" id="84035.SAMN05660742_10558"/>
<evidence type="ECO:0000259" key="1">
    <source>
        <dbReference type="Pfam" id="PF04266"/>
    </source>
</evidence>
<accession>A0A1H6XCB5</accession>
<dbReference type="RefSeq" id="WP_091830212.1">
    <property type="nucleotide sequence ID" value="NZ_FNZK01000005.1"/>
</dbReference>
<dbReference type="EMBL" id="FNZK01000005">
    <property type="protein sequence ID" value="SEJ26821.1"/>
    <property type="molecule type" value="Genomic_DNA"/>
</dbReference>
<dbReference type="AlphaFoldDB" id="A0A1H6XCB5"/>
<dbReference type="Pfam" id="PF04266">
    <property type="entry name" value="ASCH"/>
    <property type="match status" value="1"/>
</dbReference>
<protein>
    <recommendedName>
        <fullName evidence="1">ASCH domain-containing protein</fullName>
    </recommendedName>
</protein>
<gene>
    <name evidence="2" type="ORF">SAMN05660742_10558</name>
</gene>
<dbReference type="InterPro" id="IPR007374">
    <property type="entry name" value="ASCH_domain"/>
</dbReference>
<evidence type="ECO:0000313" key="3">
    <source>
        <dbReference type="Proteomes" id="UP000199662"/>
    </source>
</evidence>
<evidence type="ECO:0000313" key="2">
    <source>
        <dbReference type="EMBL" id="SEJ26821.1"/>
    </source>
</evidence>
<keyword evidence="3" id="KW-1185">Reference proteome</keyword>